<dbReference type="AlphaFoldDB" id="A0A0W1KMB2"/>
<evidence type="ECO:0000259" key="14">
    <source>
        <dbReference type="Pfam" id="PF08245"/>
    </source>
</evidence>
<dbReference type="InterPro" id="IPR051046">
    <property type="entry name" value="MurCDEF_CellWall_CoF430Synth"/>
</dbReference>
<dbReference type="InterPro" id="IPR035911">
    <property type="entry name" value="MurE/MurF_N"/>
</dbReference>
<dbReference type="SUPFAM" id="SSF53623">
    <property type="entry name" value="MurD-like peptide ligases, catalytic domain"/>
    <property type="match status" value="1"/>
</dbReference>
<feature type="domain" description="Mur ligase central" evidence="14">
    <location>
        <begin position="117"/>
        <end position="304"/>
    </location>
</feature>
<comment type="caution">
    <text evidence="15">The sequence shown here is derived from an EMBL/GenBank/DDBJ whole genome shotgun (WGS) entry which is preliminary data.</text>
</comment>
<dbReference type="Pfam" id="PF08245">
    <property type="entry name" value="Mur_ligase_M"/>
    <property type="match status" value="1"/>
</dbReference>
<dbReference type="InterPro" id="IPR000713">
    <property type="entry name" value="Mur_ligase_N"/>
</dbReference>
<feature type="domain" description="Mur ligase N-terminal catalytic" evidence="12">
    <location>
        <begin position="28"/>
        <end position="100"/>
    </location>
</feature>
<keyword evidence="6 10" id="KW-0133">Cell shape</keyword>
<comment type="catalytic activity">
    <reaction evidence="10 11">
        <text>D-alanyl-D-alanine + UDP-N-acetyl-alpha-D-muramoyl-L-alanyl-gamma-D-glutamyl-meso-2,6-diaminopimelate + ATP = UDP-N-acetyl-alpha-D-muramoyl-L-alanyl-gamma-D-glutamyl-meso-2,6-diaminopimeloyl-D-alanyl-D-alanine + ADP + phosphate + H(+)</text>
        <dbReference type="Rhea" id="RHEA:28374"/>
        <dbReference type="ChEBI" id="CHEBI:15378"/>
        <dbReference type="ChEBI" id="CHEBI:30616"/>
        <dbReference type="ChEBI" id="CHEBI:43474"/>
        <dbReference type="ChEBI" id="CHEBI:57822"/>
        <dbReference type="ChEBI" id="CHEBI:61386"/>
        <dbReference type="ChEBI" id="CHEBI:83905"/>
        <dbReference type="ChEBI" id="CHEBI:456216"/>
        <dbReference type="EC" id="6.3.2.10"/>
    </reaction>
</comment>
<dbReference type="HAMAP" id="MF_02019">
    <property type="entry name" value="MurF"/>
    <property type="match status" value="1"/>
</dbReference>
<evidence type="ECO:0000256" key="3">
    <source>
        <dbReference type="ARBA" id="ARBA00022618"/>
    </source>
</evidence>
<evidence type="ECO:0000256" key="7">
    <source>
        <dbReference type="ARBA" id="ARBA00022984"/>
    </source>
</evidence>
<dbReference type="PATRIC" id="fig|59561.3.peg.115"/>
<keyword evidence="2 10" id="KW-0436">Ligase</keyword>
<dbReference type="Proteomes" id="UP000054404">
    <property type="component" value="Unassembled WGS sequence"/>
</dbReference>
<evidence type="ECO:0000256" key="4">
    <source>
        <dbReference type="ARBA" id="ARBA00022741"/>
    </source>
</evidence>
<evidence type="ECO:0000256" key="11">
    <source>
        <dbReference type="RuleBase" id="RU004136"/>
    </source>
</evidence>
<dbReference type="GO" id="GO:0071555">
    <property type="term" value="P:cell wall organization"/>
    <property type="evidence" value="ECO:0007669"/>
    <property type="project" value="UniProtKB-KW"/>
</dbReference>
<keyword evidence="4 10" id="KW-0547">Nucleotide-binding</keyword>
<keyword evidence="3 10" id="KW-0132">Cell division</keyword>
<feature type="binding site" evidence="10">
    <location>
        <begin position="119"/>
        <end position="125"/>
    </location>
    <ligand>
        <name>ATP</name>
        <dbReference type="ChEBI" id="CHEBI:30616"/>
    </ligand>
</feature>
<dbReference type="InterPro" id="IPR004101">
    <property type="entry name" value="Mur_ligase_C"/>
</dbReference>
<gene>
    <name evidence="10 15" type="primary">murF</name>
    <name evidence="15" type="ORF">AQZ59_00115</name>
</gene>
<dbReference type="STRING" id="59561.AQZ59_00115"/>
<proteinExistence type="inferred from homology"/>
<keyword evidence="8 10" id="KW-0131">Cell cycle</keyword>
<dbReference type="Gene3D" id="3.40.1190.10">
    <property type="entry name" value="Mur-like, catalytic domain"/>
    <property type="match status" value="1"/>
</dbReference>
<evidence type="ECO:0000256" key="6">
    <source>
        <dbReference type="ARBA" id="ARBA00022960"/>
    </source>
</evidence>
<dbReference type="Pfam" id="PF01225">
    <property type="entry name" value="Mur_ligase"/>
    <property type="match status" value="1"/>
</dbReference>
<sequence length="464" mass="47506">MIPISIEQAAADAGGRIEAPATGEVVAVVSDTRQIRGGELFVAIAGERVDGSTLAGQAIEAGASAVMTAGREVALASGAPANRLIVVDDVLAALGRLARESLRRAREANPRLQVVAVTGSVGKTTTKDLLAALLAIRGPIIAPPGSFNNELGLPLTVLRAGADTATLVLEMGADHMGNIDYLTSIAPPDVGVVLIVARAHLGHFGGIENVAKAKSEMVTGVREGGTVILNALDERVRAMAKLTDRDLLFFGDPALPGVHAEDVSVNDAGRATFVLVTSTGRAPVTLALVGEHHVSNALAAATVADYYGIGVEEVARVLSETGAASPHRMSVSERGGILIIDDSYNANPDSMRAGLDALERLGEGRRKVAILGAMLELGADADAEHEAIGHYAAARGVDVVIGVGEETRPLTHAAAAAGLATQTASSETALDVATTIMAKGDVVLLKGSNGSGVWRVADALVRED</sequence>
<dbReference type="UniPathway" id="UPA00219"/>
<comment type="subcellular location">
    <subcellularLocation>
        <location evidence="10 11">Cytoplasm</location>
    </subcellularLocation>
</comment>
<dbReference type="PANTHER" id="PTHR43024">
    <property type="entry name" value="UDP-N-ACETYLMURAMOYL-TRIPEPTIDE--D-ALANYL-D-ALANINE LIGASE"/>
    <property type="match status" value="1"/>
</dbReference>
<evidence type="ECO:0000256" key="10">
    <source>
        <dbReference type="HAMAP-Rule" id="MF_02019"/>
    </source>
</evidence>
<dbReference type="GO" id="GO:0008360">
    <property type="term" value="P:regulation of cell shape"/>
    <property type="evidence" value="ECO:0007669"/>
    <property type="project" value="UniProtKB-KW"/>
</dbReference>
<dbReference type="InterPro" id="IPR036565">
    <property type="entry name" value="Mur-like_cat_sf"/>
</dbReference>
<dbReference type="Gene3D" id="3.40.1390.10">
    <property type="entry name" value="MurE/MurF, N-terminal domain"/>
    <property type="match status" value="1"/>
</dbReference>
<comment type="similarity">
    <text evidence="10">Belongs to the MurCDEF family. MurF subfamily.</text>
</comment>
<comment type="pathway">
    <text evidence="10 11">Cell wall biogenesis; peptidoglycan biosynthesis.</text>
</comment>
<keyword evidence="9 10" id="KW-0961">Cell wall biogenesis/degradation</keyword>
<dbReference type="Gene3D" id="3.90.190.20">
    <property type="entry name" value="Mur ligase, C-terminal domain"/>
    <property type="match status" value="1"/>
</dbReference>
<dbReference type="GO" id="GO:0051301">
    <property type="term" value="P:cell division"/>
    <property type="evidence" value="ECO:0007669"/>
    <property type="project" value="UniProtKB-KW"/>
</dbReference>
<evidence type="ECO:0000313" key="16">
    <source>
        <dbReference type="Proteomes" id="UP000054404"/>
    </source>
</evidence>
<evidence type="ECO:0000256" key="8">
    <source>
        <dbReference type="ARBA" id="ARBA00023306"/>
    </source>
</evidence>
<dbReference type="GO" id="GO:0005737">
    <property type="term" value="C:cytoplasm"/>
    <property type="evidence" value="ECO:0007669"/>
    <property type="project" value="UniProtKB-SubCell"/>
</dbReference>
<dbReference type="GO" id="GO:0009252">
    <property type="term" value="P:peptidoglycan biosynthetic process"/>
    <property type="evidence" value="ECO:0007669"/>
    <property type="project" value="UniProtKB-UniRule"/>
</dbReference>
<dbReference type="InterPro" id="IPR005863">
    <property type="entry name" value="UDP-N-AcMur_synth"/>
</dbReference>
<feature type="domain" description="Mur ligase C-terminal" evidence="13">
    <location>
        <begin position="327"/>
        <end position="448"/>
    </location>
</feature>
<reference evidence="15 16" key="1">
    <citation type="submission" date="2015-11" db="EMBL/GenBank/DDBJ databases">
        <title>Draft Genome Sequence of the Type Strain Trueperella bernardiae LCDC 89-0504T, Isolated from Blood Culture.</title>
        <authorList>
            <person name="Bernier A.-M."/>
            <person name="Bernard K."/>
        </authorList>
    </citation>
    <scope>NUCLEOTIDE SEQUENCE [LARGE SCALE GENOMIC DNA]</scope>
    <source>
        <strain evidence="15 16">LCDC 89-0504</strain>
    </source>
</reference>
<evidence type="ECO:0000256" key="2">
    <source>
        <dbReference type="ARBA" id="ARBA00022598"/>
    </source>
</evidence>
<dbReference type="SUPFAM" id="SSF53244">
    <property type="entry name" value="MurD-like peptide ligases, peptide-binding domain"/>
    <property type="match status" value="1"/>
</dbReference>
<name>A0A0W1KMB2_9ACTO</name>
<dbReference type="GO" id="GO:0005524">
    <property type="term" value="F:ATP binding"/>
    <property type="evidence" value="ECO:0007669"/>
    <property type="project" value="UniProtKB-UniRule"/>
</dbReference>
<dbReference type="EC" id="6.3.2.10" evidence="10 11"/>
<keyword evidence="7 10" id="KW-0573">Peptidoglycan synthesis</keyword>
<dbReference type="Pfam" id="PF02875">
    <property type="entry name" value="Mur_ligase_C"/>
    <property type="match status" value="1"/>
</dbReference>
<dbReference type="PANTHER" id="PTHR43024:SF1">
    <property type="entry name" value="UDP-N-ACETYLMURAMOYL-TRIPEPTIDE--D-ALANYL-D-ALANINE LIGASE"/>
    <property type="match status" value="1"/>
</dbReference>
<dbReference type="EMBL" id="LNIZ01000001">
    <property type="protein sequence ID" value="KTF04815.1"/>
    <property type="molecule type" value="Genomic_DNA"/>
</dbReference>
<dbReference type="RefSeq" id="WP_062612173.1">
    <property type="nucleotide sequence ID" value="NZ_LNIZ01000001.1"/>
</dbReference>
<dbReference type="OrthoDB" id="9800958at2"/>
<evidence type="ECO:0000259" key="12">
    <source>
        <dbReference type="Pfam" id="PF01225"/>
    </source>
</evidence>
<accession>A0A0W1KMB2</accession>
<evidence type="ECO:0000259" key="13">
    <source>
        <dbReference type="Pfam" id="PF02875"/>
    </source>
</evidence>
<dbReference type="SUPFAM" id="SSF63418">
    <property type="entry name" value="MurE/MurF N-terminal domain"/>
    <property type="match status" value="1"/>
</dbReference>
<dbReference type="InterPro" id="IPR013221">
    <property type="entry name" value="Mur_ligase_cen"/>
</dbReference>
<protein>
    <recommendedName>
        <fullName evidence="10 11">UDP-N-acetylmuramoyl-tripeptide--D-alanyl-D-alanine ligase</fullName>
        <ecNumber evidence="10 11">6.3.2.10</ecNumber>
    </recommendedName>
    <alternativeName>
        <fullName evidence="10">D-alanyl-D-alanine-adding enzyme</fullName>
    </alternativeName>
</protein>
<comment type="function">
    <text evidence="10 11">Involved in cell wall formation. Catalyzes the final step in the synthesis of UDP-N-acetylmuramoyl-pentapeptide, the precursor of murein.</text>
</comment>
<dbReference type="NCBIfam" id="TIGR01143">
    <property type="entry name" value="murF"/>
    <property type="match status" value="1"/>
</dbReference>
<evidence type="ECO:0000256" key="9">
    <source>
        <dbReference type="ARBA" id="ARBA00023316"/>
    </source>
</evidence>
<evidence type="ECO:0000256" key="1">
    <source>
        <dbReference type="ARBA" id="ARBA00022490"/>
    </source>
</evidence>
<keyword evidence="16" id="KW-1185">Reference proteome</keyword>
<dbReference type="GO" id="GO:0047480">
    <property type="term" value="F:UDP-N-acetylmuramoyl-tripeptide-D-alanyl-D-alanine ligase activity"/>
    <property type="evidence" value="ECO:0007669"/>
    <property type="project" value="UniProtKB-UniRule"/>
</dbReference>
<evidence type="ECO:0000256" key="5">
    <source>
        <dbReference type="ARBA" id="ARBA00022840"/>
    </source>
</evidence>
<organism evidence="15 16">
    <name type="scientific">Trueperella bernardiae</name>
    <dbReference type="NCBI Taxonomy" id="59561"/>
    <lineage>
        <taxon>Bacteria</taxon>
        <taxon>Bacillati</taxon>
        <taxon>Actinomycetota</taxon>
        <taxon>Actinomycetes</taxon>
        <taxon>Actinomycetales</taxon>
        <taxon>Actinomycetaceae</taxon>
        <taxon>Trueperella</taxon>
    </lineage>
</organism>
<dbReference type="GO" id="GO:0008766">
    <property type="term" value="F:UDP-N-acetylmuramoylalanyl-D-glutamyl-2,6-diaminopimelate-D-alanyl-D-alanine ligase activity"/>
    <property type="evidence" value="ECO:0007669"/>
    <property type="project" value="RHEA"/>
</dbReference>
<evidence type="ECO:0000313" key="15">
    <source>
        <dbReference type="EMBL" id="KTF04815.1"/>
    </source>
</evidence>
<keyword evidence="5 10" id="KW-0067">ATP-binding</keyword>
<keyword evidence="1 10" id="KW-0963">Cytoplasm</keyword>
<dbReference type="InterPro" id="IPR036615">
    <property type="entry name" value="Mur_ligase_C_dom_sf"/>
</dbReference>